<dbReference type="Proteomes" id="UP000518605">
    <property type="component" value="Unassembled WGS sequence"/>
</dbReference>
<feature type="non-terminal residue" evidence="1">
    <location>
        <position position="66"/>
    </location>
</feature>
<evidence type="ECO:0000313" key="2">
    <source>
        <dbReference type="Proteomes" id="UP000518605"/>
    </source>
</evidence>
<keyword evidence="2" id="KW-1185">Reference proteome</keyword>
<dbReference type="RefSeq" id="WP_183569932.1">
    <property type="nucleotide sequence ID" value="NZ_JACHXW010000023.1"/>
</dbReference>
<evidence type="ECO:0000313" key="1">
    <source>
        <dbReference type="EMBL" id="MBB3155346.1"/>
    </source>
</evidence>
<organism evidence="1 2">
    <name type="scientific">Paenibacillus endophyticus</name>
    <dbReference type="NCBI Taxonomy" id="1294268"/>
    <lineage>
        <taxon>Bacteria</taxon>
        <taxon>Bacillati</taxon>
        <taxon>Bacillota</taxon>
        <taxon>Bacilli</taxon>
        <taxon>Bacillales</taxon>
        <taxon>Paenibacillaceae</taxon>
        <taxon>Paenibacillus</taxon>
    </lineage>
</organism>
<comment type="caution">
    <text evidence="1">The sequence shown here is derived from an EMBL/GenBank/DDBJ whole genome shotgun (WGS) entry which is preliminary data.</text>
</comment>
<proteinExistence type="predicted"/>
<gene>
    <name evidence="1" type="ORF">FHS16_005454</name>
</gene>
<dbReference type="EMBL" id="JACHXW010000023">
    <property type="protein sequence ID" value="MBB3155346.1"/>
    <property type="molecule type" value="Genomic_DNA"/>
</dbReference>
<protein>
    <submittedName>
        <fullName evidence="1">Uncharacterized protein</fullName>
    </submittedName>
</protein>
<sequence>MVVEEFELVHHEEGTYFLRVNKKIIADYFYNLEAGFGSLIQIDVCSHCYYPGCSDFGFIEVIDFNK</sequence>
<reference evidence="1 2" key="1">
    <citation type="submission" date="2020-08" db="EMBL/GenBank/DDBJ databases">
        <title>Genomic Encyclopedia of Type Strains, Phase III (KMG-III): the genomes of soil and plant-associated and newly described type strains.</title>
        <authorList>
            <person name="Whitman W."/>
        </authorList>
    </citation>
    <scope>NUCLEOTIDE SEQUENCE [LARGE SCALE GENOMIC DNA]</scope>
    <source>
        <strain evidence="1 2">CECT 8234</strain>
    </source>
</reference>
<name>A0A7W5CCS5_9BACL</name>
<accession>A0A7W5CCS5</accession>
<dbReference type="AlphaFoldDB" id="A0A7W5CCS5"/>